<accession>A0AAI9PCV8</accession>
<dbReference type="RefSeq" id="WP_261865427.1">
    <property type="nucleotide sequence ID" value="NZ_BRLF01000001.1"/>
</dbReference>
<dbReference type="EMBL" id="BRLF01000001">
    <property type="protein sequence ID" value="GKX45540.1"/>
    <property type="molecule type" value="Genomic_DNA"/>
</dbReference>
<sequence>MVEYINEYLSMFTQRSEYIKNEVNQSIEYWLPDPPPTILLFSLVGKALVNQLALLRESDKLNFFQHIEMGINSENTDLATAVATGLVETLVTASDEDESVWGKIENYLHSESKNHALSWRNFGK</sequence>
<evidence type="ECO:0000313" key="2">
    <source>
        <dbReference type="EMBL" id="GLV67848.1"/>
    </source>
</evidence>
<dbReference type="AlphaFoldDB" id="A0AAI9PCV8"/>
<organism evidence="2 4">
    <name type="scientific">Pectobacterium carotovorum subsp. carotovorum</name>
    <name type="common">Erwinia carotovora subsp. carotovora</name>
    <dbReference type="NCBI Taxonomy" id="555"/>
    <lineage>
        <taxon>Bacteria</taxon>
        <taxon>Pseudomonadati</taxon>
        <taxon>Pseudomonadota</taxon>
        <taxon>Gammaproteobacteria</taxon>
        <taxon>Enterobacterales</taxon>
        <taxon>Pectobacteriaceae</taxon>
        <taxon>Pectobacterium</taxon>
    </lineage>
</organism>
<gene>
    <name evidence="2" type="ORF">Pcaca03_02920</name>
    <name evidence="1" type="ORF">SOASR016_02920</name>
</gene>
<evidence type="ECO:0000313" key="3">
    <source>
        <dbReference type="Proteomes" id="UP001058167"/>
    </source>
</evidence>
<name>A0AAI9PCV8_PECCC</name>
<evidence type="ECO:0000313" key="4">
    <source>
        <dbReference type="Proteomes" id="UP001165145"/>
    </source>
</evidence>
<evidence type="ECO:0000313" key="1">
    <source>
        <dbReference type="EMBL" id="GKX45540.1"/>
    </source>
</evidence>
<reference evidence="2" key="2">
    <citation type="submission" date="2023-02" db="EMBL/GenBank/DDBJ databases">
        <title>Pectobacterium carotovorum subsp. carotovorum NBRC 12380.</title>
        <authorList>
            <person name="Ichikawa N."/>
            <person name="Sato H."/>
            <person name="Tonouchi N."/>
        </authorList>
    </citation>
    <scope>NUCLEOTIDE SEQUENCE</scope>
    <source>
        <strain evidence="2">NBRC 12380</strain>
    </source>
</reference>
<reference evidence="1" key="1">
    <citation type="submission" date="2022-06" db="EMBL/GenBank/DDBJ databases">
        <title>Draft genome sequences of Pectobacterium carotovorum subsp. carotovorum str. NBRC12380.</title>
        <authorList>
            <person name="Wakabayashi Y."/>
            <person name="Kojima K."/>
        </authorList>
    </citation>
    <scope>NUCLEOTIDE SEQUENCE</scope>
    <source>
        <strain evidence="1">NBRC 12380</strain>
    </source>
</reference>
<dbReference type="EMBL" id="BSRL01000001">
    <property type="protein sequence ID" value="GLV67848.1"/>
    <property type="molecule type" value="Genomic_DNA"/>
</dbReference>
<keyword evidence="3" id="KW-1185">Reference proteome</keyword>
<dbReference type="Proteomes" id="UP001165145">
    <property type="component" value="Unassembled WGS sequence"/>
</dbReference>
<protein>
    <submittedName>
        <fullName evidence="2">Uncharacterized protein</fullName>
    </submittedName>
</protein>
<proteinExistence type="predicted"/>
<dbReference type="Proteomes" id="UP001058167">
    <property type="component" value="Unassembled WGS sequence"/>
</dbReference>
<comment type="caution">
    <text evidence="2">The sequence shown here is derived from an EMBL/GenBank/DDBJ whole genome shotgun (WGS) entry which is preliminary data.</text>
</comment>